<feature type="compositionally biased region" description="Basic and acidic residues" evidence="5">
    <location>
        <begin position="366"/>
        <end position="378"/>
    </location>
</feature>
<feature type="compositionally biased region" description="Gly residues" evidence="5">
    <location>
        <begin position="28"/>
        <end position="37"/>
    </location>
</feature>
<feature type="compositionally biased region" description="Low complexity" evidence="5">
    <location>
        <begin position="340"/>
        <end position="352"/>
    </location>
</feature>
<evidence type="ECO:0000256" key="1">
    <source>
        <dbReference type="ARBA" id="ARBA00004123"/>
    </source>
</evidence>
<feature type="compositionally biased region" description="Polar residues" evidence="5">
    <location>
        <begin position="353"/>
        <end position="365"/>
    </location>
</feature>
<evidence type="ECO:0000256" key="3">
    <source>
        <dbReference type="ARBA" id="ARBA00023163"/>
    </source>
</evidence>
<feature type="compositionally biased region" description="Basic residues" evidence="5">
    <location>
        <begin position="17"/>
        <end position="27"/>
    </location>
</feature>
<dbReference type="GO" id="GO:0000981">
    <property type="term" value="F:DNA-binding transcription factor activity, RNA polymerase II-specific"/>
    <property type="evidence" value="ECO:0007669"/>
    <property type="project" value="TreeGrafter"/>
</dbReference>
<sequence>MGTELLENGHGSPLGHNNHHHLQHHHQGSGGGGGGGYFGPDYTDYQSGGDLVRTGSPNLLCSALPSHWRSNKSLPVAFKVVALDEVEDGTLVTVTAGNDENYCGELRNATAVMKNHIAKFNDLRFVGRSGRGKSFSLTIIINTRPLIIASYTKAIKVTVDGPREPRTKTMFCFSGHGGIFNPLIHQPWFDPAAAYMAYNWECLRRQEAVSAALPYKLHPSIVPRVLTPEITRSLSTGSAGAAGLSTADFTSFLSPVSLQQHPPQPSIQPASGPPPPPTHHLPPPHPSSQITNRLTPIPDMLTQPIITHLTPPLPNSSLLNNLNIGLISVQNGSRPPGPASSHSSKSSLQNSSNHPKINTGNPNSTKKTDQENETRYEIKSAFQQVKPKATIRLRSPDNNNARLSPGPTVTSNVPSKGVWRPY</sequence>
<dbReference type="GO" id="GO:0000978">
    <property type="term" value="F:RNA polymerase II cis-regulatory region sequence-specific DNA binding"/>
    <property type="evidence" value="ECO:0007669"/>
    <property type="project" value="TreeGrafter"/>
</dbReference>
<reference evidence="7" key="1">
    <citation type="submission" date="2021-06" db="EMBL/GenBank/DDBJ databases">
        <authorList>
            <person name="Hodson N. C."/>
            <person name="Mongue J. A."/>
            <person name="Jaron S. K."/>
        </authorList>
    </citation>
    <scope>NUCLEOTIDE SEQUENCE</scope>
</reference>
<evidence type="ECO:0000313" key="7">
    <source>
        <dbReference type="EMBL" id="CAG7720385.1"/>
    </source>
</evidence>
<keyword evidence="3" id="KW-0804">Transcription</keyword>
<dbReference type="Proteomes" id="UP000708208">
    <property type="component" value="Unassembled WGS sequence"/>
</dbReference>
<dbReference type="Pfam" id="PF00853">
    <property type="entry name" value="Runt"/>
    <property type="match status" value="1"/>
</dbReference>
<dbReference type="PANTHER" id="PTHR11950:SF31">
    <property type="entry name" value="SEGMENTATION PROTEIN RUNT"/>
    <property type="match status" value="1"/>
</dbReference>
<feature type="domain" description="Runt" evidence="6">
    <location>
        <begin position="39"/>
        <end position="167"/>
    </location>
</feature>
<dbReference type="InterPro" id="IPR000040">
    <property type="entry name" value="AML1_Runt"/>
</dbReference>
<dbReference type="PANTHER" id="PTHR11950">
    <property type="entry name" value="RUNT RELATED"/>
    <property type="match status" value="1"/>
</dbReference>
<keyword evidence="2" id="KW-0805">Transcription regulation</keyword>
<dbReference type="EMBL" id="CAJVCH010070223">
    <property type="protein sequence ID" value="CAG7720385.1"/>
    <property type="molecule type" value="Genomic_DNA"/>
</dbReference>
<name>A0A8J2JHL4_9HEXA</name>
<organism evidence="7 8">
    <name type="scientific">Allacma fusca</name>
    <dbReference type="NCBI Taxonomy" id="39272"/>
    <lineage>
        <taxon>Eukaryota</taxon>
        <taxon>Metazoa</taxon>
        <taxon>Ecdysozoa</taxon>
        <taxon>Arthropoda</taxon>
        <taxon>Hexapoda</taxon>
        <taxon>Collembola</taxon>
        <taxon>Symphypleona</taxon>
        <taxon>Sminthuridae</taxon>
        <taxon>Allacma</taxon>
    </lineage>
</organism>
<protein>
    <recommendedName>
        <fullName evidence="6">Runt domain-containing protein</fullName>
    </recommendedName>
</protein>
<feature type="region of interest" description="Disordered" evidence="5">
    <location>
        <begin position="256"/>
        <end position="294"/>
    </location>
</feature>
<keyword evidence="4" id="KW-0539">Nucleus</keyword>
<dbReference type="InterPro" id="IPR013524">
    <property type="entry name" value="Runt_dom"/>
</dbReference>
<dbReference type="GO" id="GO:0005634">
    <property type="term" value="C:nucleus"/>
    <property type="evidence" value="ECO:0007669"/>
    <property type="project" value="UniProtKB-SubCell"/>
</dbReference>
<gene>
    <name evidence="7" type="ORF">AFUS01_LOCUS9664</name>
</gene>
<keyword evidence="8" id="KW-1185">Reference proteome</keyword>
<dbReference type="OrthoDB" id="10029800at2759"/>
<feature type="compositionally biased region" description="Pro residues" evidence="5">
    <location>
        <begin position="262"/>
        <end position="286"/>
    </location>
</feature>
<feature type="region of interest" description="Disordered" evidence="5">
    <location>
        <begin position="1"/>
        <end position="37"/>
    </location>
</feature>
<feature type="compositionally biased region" description="Polar residues" evidence="5">
    <location>
        <begin position="396"/>
        <end position="414"/>
    </location>
</feature>
<evidence type="ECO:0000259" key="6">
    <source>
        <dbReference type="PROSITE" id="PS51062"/>
    </source>
</evidence>
<proteinExistence type="predicted"/>
<evidence type="ECO:0000313" key="8">
    <source>
        <dbReference type="Proteomes" id="UP000708208"/>
    </source>
</evidence>
<dbReference type="AlphaFoldDB" id="A0A8J2JHL4"/>
<evidence type="ECO:0000256" key="4">
    <source>
        <dbReference type="ARBA" id="ARBA00023242"/>
    </source>
</evidence>
<comment type="subcellular location">
    <subcellularLocation>
        <location evidence="1">Nucleus</location>
    </subcellularLocation>
</comment>
<dbReference type="GO" id="GO:0005524">
    <property type="term" value="F:ATP binding"/>
    <property type="evidence" value="ECO:0007669"/>
    <property type="project" value="InterPro"/>
</dbReference>
<evidence type="ECO:0000256" key="5">
    <source>
        <dbReference type="SAM" id="MobiDB-lite"/>
    </source>
</evidence>
<evidence type="ECO:0000256" key="2">
    <source>
        <dbReference type="ARBA" id="ARBA00023015"/>
    </source>
</evidence>
<dbReference type="PROSITE" id="PS51062">
    <property type="entry name" value="RUNT"/>
    <property type="match status" value="1"/>
</dbReference>
<feature type="region of interest" description="Disordered" evidence="5">
    <location>
        <begin position="330"/>
        <end position="422"/>
    </location>
</feature>
<accession>A0A8J2JHL4</accession>
<comment type="caution">
    <text evidence="7">The sequence shown here is derived from an EMBL/GenBank/DDBJ whole genome shotgun (WGS) entry which is preliminary data.</text>
</comment>